<organism evidence="1 2">
    <name type="scientific">Clarias magur</name>
    <name type="common">Asian catfish</name>
    <name type="synonym">Macropteronotus magur</name>
    <dbReference type="NCBI Taxonomy" id="1594786"/>
    <lineage>
        <taxon>Eukaryota</taxon>
        <taxon>Metazoa</taxon>
        <taxon>Chordata</taxon>
        <taxon>Craniata</taxon>
        <taxon>Vertebrata</taxon>
        <taxon>Euteleostomi</taxon>
        <taxon>Actinopterygii</taxon>
        <taxon>Neopterygii</taxon>
        <taxon>Teleostei</taxon>
        <taxon>Ostariophysi</taxon>
        <taxon>Siluriformes</taxon>
        <taxon>Clariidae</taxon>
        <taxon>Clarias</taxon>
    </lineage>
</organism>
<keyword evidence="2" id="KW-1185">Reference proteome</keyword>
<reference evidence="1" key="1">
    <citation type="submission" date="2020-07" db="EMBL/GenBank/DDBJ databases">
        <title>Clarias magur genome sequencing, assembly and annotation.</title>
        <authorList>
            <person name="Kushwaha B."/>
            <person name="Kumar R."/>
            <person name="Das P."/>
            <person name="Joshi C.G."/>
            <person name="Kumar D."/>
            <person name="Nagpure N.S."/>
            <person name="Pandey M."/>
            <person name="Agarwal S."/>
            <person name="Srivastava S."/>
            <person name="Singh M."/>
            <person name="Sahoo L."/>
            <person name="Jayasankar P."/>
            <person name="Meher P.K."/>
            <person name="Koringa P.G."/>
            <person name="Iquebal M.A."/>
            <person name="Das S.P."/>
            <person name="Bit A."/>
            <person name="Patnaik S."/>
            <person name="Patel N."/>
            <person name="Shah T.M."/>
            <person name="Hinsu A."/>
            <person name="Jena J.K."/>
        </authorList>
    </citation>
    <scope>NUCLEOTIDE SEQUENCE</scope>
    <source>
        <strain evidence="1">CIFAMagur01</strain>
        <tissue evidence="1">Testis</tissue>
    </source>
</reference>
<proteinExistence type="predicted"/>
<gene>
    <name evidence="1" type="ORF">DAT39_020536</name>
</gene>
<sequence>MTAPVGEAITSTAGPSVGTCLSADSRQTALSEHYARCGTVHTFQFQLTRSLLLQRFAETGKPDFQCNSTPVGCLR</sequence>
<name>A0A8J4WT12_CLAMG</name>
<dbReference type="AlphaFoldDB" id="A0A8J4WT12"/>
<dbReference type="EMBL" id="QNUK01000770">
    <property type="protein sequence ID" value="KAF5889757.1"/>
    <property type="molecule type" value="Genomic_DNA"/>
</dbReference>
<protein>
    <submittedName>
        <fullName evidence="1">Protein FYV8</fullName>
    </submittedName>
</protein>
<accession>A0A8J4WT12</accession>
<evidence type="ECO:0000313" key="2">
    <source>
        <dbReference type="Proteomes" id="UP000727407"/>
    </source>
</evidence>
<evidence type="ECO:0000313" key="1">
    <source>
        <dbReference type="EMBL" id="KAF5889757.1"/>
    </source>
</evidence>
<comment type="caution">
    <text evidence="1">The sequence shown here is derived from an EMBL/GenBank/DDBJ whole genome shotgun (WGS) entry which is preliminary data.</text>
</comment>
<dbReference type="Proteomes" id="UP000727407">
    <property type="component" value="Unassembled WGS sequence"/>
</dbReference>